<dbReference type="GO" id="GO:0004252">
    <property type="term" value="F:serine-type endopeptidase activity"/>
    <property type="evidence" value="ECO:0007669"/>
    <property type="project" value="InterPro"/>
</dbReference>
<keyword evidence="5" id="KW-1015">Disulfide bond</keyword>
<dbReference type="InterPro" id="IPR038565">
    <property type="entry name" value="CLIP_sf"/>
</dbReference>
<dbReference type="Gene3D" id="2.40.10.10">
    <property type="entry name" value="Trypsin-like serine proteases"/>
    <property type="match status" value="3"/>
</dbReference>
<dbReference type="FunFam" id="2.40.10.10:FF:000028">
    <property type="entry name" value="Serine protease easter"/>
    <property type="match status" value="1"/>
</dbReference>
<comment type="similarity">
    <text evidence="7">Belongs to the peptidase S1 family. CLIP subfamily.</text>
</comment>
<dbReference type="PANTHER" id="PTHR24260:SF145">
    <property type="entry name" value="FI17609P1-RELATED"/>
    <property type="match status" value="1"/>
</dbReference>
<evidence type="ECO:0000256" key="6">
    <source>
        <dbReference type="ARBA" id="ARBA00023180"/>
    </source>
</evidence>
<dbReference type="PROSITE" id="PS50240">
    <property type="entry name" value="TRYPSIN_DOM"/>
    <property type="match status" value="2"/>
</dbReference>
<proteinExistence type="inferred from homology"/>
<evidence type="ECO:0000313" key="10">
    <source>
        <dbReference type="Proteomes" id="UP000327044"/>
    </source>
</evidence>
<comment type="caution">
    <text evidence="9">The sequence shown here is derived from an EMBL/GenBank/DDBJ whole genome shotgun (WGS) entry which is preliminary data.</text>
</comment>
<dbReference type="InterPro" id="IPR022700">
    <property type="entry name" value="CLIP"/>
</dbReference>
<dbReference type="EMBL" id="VVIM01000010">
    <property type="protein sequence ID" value="KAB0792043.1"/>
    <property type="molecule type" value="Genomic_DNA"/>
</dbReference>
<sequence length="550" mass="62234">MVGIDSSTGELVTICAGVLINQRYVVTPAECLLKERLPARVVQLGISYGGSNARITETTLRTFYLIQKEVLHPLYESKASQHNIALLRLNRLVHYTEYIQPICLPFHKKIPSLGSTVYTTIWGKILFASLPRSKETVPSSLSANQFLITSSTWSNSTNDLCDAYVGSPIEFKQNNQSYLLGILTVNCEATYLNIFNYRRWIEGNVQSNYDVCTTPENATRWCIPLDNCPVLLHAFANPKEKYEDYLGGYICSNDQLGGFQVCCPTSLDSTELQAESTGLNGLSNKQFCGYQHRDDYYSNDSSIALDEFPWLATVRAVNPLTNVEYIACSGSLINNRYVITSARCLSRLPQTALVRLGEYNVLNKTDCMFLTEIGTEDCSEYEDFGIETAVVHPFYDPWTYKNDIALIRLNGTVLFSETIRPICLPIPSLFKIADTTDEFYSSSFTSPKLWGTDYMKKKLYFSLTENEDCEHKHPLTRYQMCLRPKAMPTDRFLSCYDDEAAPAMISHRGQWTLEGISTERKSFCDASQPVVLSKISSYLPWLRENVLQNV</sequence>
<organism evidence="9 10">
    <name type="scientific">Photinus pyralis</name>
    <name type="common">Common eastern firefly</name>
    <name type="synonym">Lampyris pyralis</name>
    <dbReference type="NCBI Taxonomy" id="7054"/>
    <lineage>
        <taxon>Eukaryota</taxon>
        <taxon>Metazoa</taxon>
        <taxon>Ecdysozoa</taxon>
        <taxon>Arthropoda</taxon>
        <taxon>Hexapoda</taxon>
        <taxon>Insecta</taxon>
        <taxon>Pterygota</taxon>
        <taxon>Neoptera</taxon>
        <taxon>Endopterygota</taxon>
        <taxon>Coleoptera</taxon>
        <taxon>Polyphaga</taxon>
        <taxon>Elateriformia</taxon>
        <taxon>Elateroidea</taxon>
        <taxon>Lampyridae</taxon>
        <taxon>Lampyrinae</taxon>
        <taxon>Photinus</taxon>
    </lineage>
</organism>
<dbReference type="Proteomes" id="UP000327044">
    <property type="component" value="Unassembled WGS sequence"/>
</dbReference>
<dbReference type="Pfam" id="PF12032">
    <property type="entry name" value="CLIP"/>
    <property type="match status" value="1"/>
</dbReference>
<dbReference type="FunFam" id="2.40.10.10:FF:000068">
    <property type="entry name" value="transmembrane protease serine 2"/>
    <property type="match status" value="1"/>
</dbReference>
<keyword evidence="4" id="KW-0720">Serine protease</keyword>
<dbReference type="InterPro" id="IPR009003">
    <property type="entry name" value="Peptidase_S1_PA"/>
</dbReference>
<dbReference type="AlphaFoldDB" id="A0A5N4A3Z5"/>
<name>A0A5N4A3Z5_PHOPY</name>
<dbReference type="GO" id="GO:0006508">
    <property type="term" value="P:proteolysis"/>
    <property type="evidence" value="ECO:0007669"/>
    <property type="project" value="UniProtKB-KW"/>
</dbReference>
<dbReference type="InParanoid" id="A0A5N4A3Z5"/>
<protein>
    <recommendedName>
        <fullName evidence="8">Peptidase S1 domain-containing protein</fullName>
    </recommendedName>
</protein>
<keyword evidence="3" id="KW-0378">Hydrolase</keyword>
<evidence type="ECO:0000313" key="9">
    <source>
        <dbReference type="EMBL" id="KAB0792043.1"/>
    </source>
</evidence>
<dbReference type="Pfam" id="PF00089">
    <property type="entry name" value="Trypsin"/>
    <property type="match status" value="2"/>
</dbReference>
<keyword evidence="10" id="KW-1185">Reference proteome</keyword>
<evidence type="ECO:0000256" key="1">
    <source>
        <dbReference type="ARBA" id="ARBA00022670"/>
    </source>
</evidence>
<evidence type="ECO:0000259" key="8">
    <source>
        <dbReference type="PROSITE" id="PS50240"/>
    </source>
</evidence>
<reference evidence="9 10" key="1">
    <citation type="journal article" date="2018" name="Elife">
        <title>Firefly genomes illuminate parallel origins of bioluminescence in beetles.</title>
        <authorList>
            <person name="Fallon T.R."/>
            <person name="Lower S.E."/>
            <person name="Chang C.H."/>
            <person name="Bessho-Uehara M."/>
            <person name="Martin G.J."/>
            <person name="Bewick A.J."/>
            <person name="Behringer M."/>
            <person name="Debat H.J."/>
            <person name="Wong I."/>
            <person name="Day J.C."/>
            <person name="Suvorov A."/>
            <person name="Silva C.J."/>
            <person name="Stanger-Hall K.F."/>
            <person name="Hall D.W."/>
            <person name="Schmitz R.J."/>
            <person name="Nelson D.R."/>
            <person name="Lewis S.M."/>
            <person name="Shigenobu S."/>
            <person name="Bybee S.M."/>
            <person name="Larracuente A.M."/>
            <person name="Oba Y."/>
            <person name="Weng J.K."/>
        </authorList>
    </citation>
    <scope>NUCLEOTIDE SEQUENCE [LARGE SCALE GENOMIC DNA]</scope>
    <source>
        <strain evidence="9">1611_PpyrPB1</strain>
        <tissue evidence="9">Whole body</tissue>
    </source>
</reference>
<evidence type="ECO:0000256" key="2">
    <source>
        <dbReference type="ARBA" id="ARBA00022729"/>
    </source>
</evidence>
<dbReference type="SUPFAM" id="SSF50494">
    <property type="entry name" value="Trypsin-like serine proteases"/>
    <property type="match status" value="2"/>
</dbReference>
<feature type="domain" description="Peptidase S1" evidence="8">
    <location>
        <begin position="296"/>
        <end position="547"/>
    </location>
</feature>
<evidence type="ECO:0000256" key="7">
    <source>
        <dbReference type="ARBA" id="ARBA00024195"/>
    </source>
</evidence>
<evidence type="ECO:0000256" key="3">
    <source>
        <dbReference type="ARBA" id="ARBA00022801"/>
    </source>
</evidence>
<keyword evidence="1" id="KW-0645">Protease</keyword>
<keyword evidence="2" id="KW-0732">Signal</keyword>
<keyword evidence="6" id="KW-0325">Glycoprotein</keyword>
<dbReference type="InterPro" id="IPR051333">
    <property type="entry name" value="CLIP_Serine_Protease"/>
</dbReference>
<dbReference type="InterPro" id="IPR001254">
    <property type="entry name" value="Trypsin_dom"/>
</dbReference>
<accession>A0A5N4A3Z5</accession>
<dbReference type="Gene3D" id="3.30.1640.30">
    <property type="match status" value="1"/>
</dbReference>
<gene>
    <name evidence="9" type="ORF">PPYR_14004</name>
</gene>
<feature type="domain" description="Peptidase S1" evidence="8">
    <location>
        <begin position="1"/>
        <end position="206"/>
    </location>
</feature>
<dbReference type="SMART" id="SM00020">
    <property type="entry name" value="Tryp_SPc"/>
    <property type="match status" value="2"/>
</dbReference>
<dbReference type="InterPro" id="IPR043504">
    <property type="entry name" value="Peptidase_S1_PA_chymotrypsin"/>
</dbReference>
<evidence type="ECO:0000256" key="5">
    <source>
        <dbReference type="ARBA" id="ARBA00023157"/>
    </source>
</evidence>
<evidence type="ECO:0000256" key="4">
    <source>
        <dbReference type="ARBA" id="ARBA00022825"/>
    </source>
</evidence>
<dbReference type="PANTHER" id="PTHR24260">
    <property type="match status" value="1"/>
</dbReference>